<keyword evidence="7 9" id="KW-0315">Glutamine amidotransferase</keyword>
<keyword evidence="6 9" id="KW-0061">Asparagine biosynthesis</keyword>
<dbReference type="InterPro" id="IPR051786">
    <property type="entry name" value="ASN_synthetase/amidase"/>
</dbReference>
<gene>
    <name evidence="13" type="ORF">C7438_1796</name>
</gene>
<evidence type="ECO:0000313" key="13">
    <source>
        <dbReference type="EMBL" id="RKQ83491.1"/>
    </source>
</evidence>
<dbReference type="Pfam" id="PF00733">
    <property type="entry name" value="Asn_synthase"/>
    <property type="match status" value="1"/>
</dbReference>
<reference evidence="13 14" key="1">
    <citation type="submission" date="2018-10" db="EMBL/GenBank/DDBJ databases">
        <title>Genomic Encyclopedia of Type Strains, Phase IV (KMG-IV): sequencing the most valuable type-strain genomes for metagenomic binning, comparative biology and taxonomic classification.</title>
        <authorList>
            <person name="Goeker M."/>
        </authorList>
    </citation>
    <scope>NUCLEOTIDE SEQUENCE [LARGE SCALE GENOMIC DNA]</scope>
    <source>
        <strain evidence="13 14">DSM 22653</strain>
    </source>
</reference>
<dbReference type="InterPro" id="IPR029055">
    <property type="entry name" value="Ntn_hydrolases_N"/>
</dbReference>
<keyword evidence="4 10" id="KW-0547">Nucleotide-binding</keyword>
<feature type="site" description="Important for beta-aspartyl-AMP intermediate formation" evidence="11">
    <location>
        <position position="361"/>
    </location>
</feature>
<dbReference type="Proteomes" id="UP000267019">
    <property type="component" value="Unassembled WGS sequence"/>
</dbReference>
<dbReference type="NCBIfam" id="TIGR01536">
    <property type="entry name" value="asn_synth_AEB"/>
    <property type="match status" value="1"/>
</dbReference>
<dbReference type="InterPro" id="IPR001962">
    <property type="entry name" value="Asn_synthase"/>
</dbReference>
<dbReference type="InterPro" id="IPR014729">
    <property type="entry name" value="Rossmann-like_a/b/a_fold"/>
</dbReference>
<evidence type="ECO:0000256" key="9">
    <source>
        <dbReference type="PIRSR" id="PIRSR001589-1"/>
    </source>
</evidence>
<evidence type="ECO:0000256" key="6">
    <source>
        <dbReference type="ARBA" id="ARBA00022888"/>
    </source>
</evidence>
<keyword evidence="9" id="KW-0028">Amino-acid biosynthesis</keyword>
<dbReference type="PANTHER" id="PTHR43284:SF1">
    <property type="entry name" value="ASPARAGINE SYNTHETASE"/>
    <property type="match status" value="1"/>
</dbReference>
<evidence type="ECO:0000256" key="11">
    <source>
        <dbReference type="PIRSR" id="PIRSR001589-3"/>
    </source>
</evidence>
<dbReference type="CDD" id="cd01991">
    <property type="entry name" value="Asn_synthase_B_C"/>
    <property type="match status" value="1"/>
</dbReference>
<evidence type="ECO:0000256" key="3">
    <source>
        <dbReference type="ARBA" id="ARBA00012737"/>
    </source>
</evidence>
<evidence type="ECO:0000259" key="12">
    <source>
        <dbReference type="PROSITE" id="PS51278"/>
    </source>
</evidence>
<dbReference type="InterPro" id="IPR006426">
    <property type="entry name" value="Asn_synth_AEB"/>
</dbReference>
<dbReference type="GO" id="GO:0004066">
    <property type="term" value="F:asparagine synthase (glutamine-hydrolyzing) activity"/>
    <property type="evidence" value="ECO:0007669"/>
    <property type="project" value="UniProtKB-EC"/>
</dbReference>
<evidence type="ECO:0000256" key="7">
    <source>
        <dbReference type="ARBA" id="ARBA00022962"/>
    </source>
</evidence>
<dbReference type="GO" id="GO:0005829">
    <property type="term" value="C:cytosol"/>
    <property type="evidence" value="ECO:0007669"/>
    <property type="project" value="TreeGrafter"/>
</dbReference>
<dbReference type="EC" id="6.3.5.4" evidence="3"/>
<evidence type="ECO:0000256" key="8">
    <source>
        <dbReference type="ARBA" id="ARBA00048741"/>
    </source>
</evidence>
<dbReference type="Pfam" id="PF13537">
    <property type="entry name" value="GATase_7"/>
    <property type="match status" value="1"/>
</dbReference>
<dbReference type="Gene3D" id="3.40.50.620">
    <property type="entry name" value="HUPs"/>
    <property type="match status" value="1"/>
</dbReference>
<evidence type="ECO:0000313" key="14">
    <source>
        <dbReference type="Proteomes" id="UP000267019"/>
    </source>
</evidence>
<feature type="binding site" evidence="10">
    <location>
        <begin position="359"/>
        <end position="360"/>
    </location>
    <ligand>
        <name>ATP</name>
        <dbReference type="ChEBI" id="CHEBI:30616"/>
    </ligand>
</feature>
<comment type="pathway">
    <text evidence="1">Amino-acid biosynthesis; L-asparagine biosynthesis; L-asparagine from L-aspartate (L-Gln route): step 1/1.</text>
</comment>
<proteinExistence type="inferred from homology"/>
<evidence type="ECO:0000256" key="10">
    <source>
        <dbReference type="PIRSR" id="PIRSR001589-2"/>
    </source>
</evidence>
<dbReference type="Gene3D" id="3.60.20.10">
    <property type="entry name" value="Glutamine Phosphoribosylpyrophosphate, subunit 1, domain 1"/>
    <property type="match status" value="1"/>
</dbReference>
<dbReference type="PIRSF" id="PIRSF001589">
    <property type="entry name" value="Asn_synthetase_glu-h"/>
    <property type="match status" value="1"/>
</dbReference>
<dbReference type="GO" id="GO:0005524">
    <property type="term" value="F:ATP binding"/>
    <property type="evidence" value="ECO:0007669"/>
    <property type="project" value="UniProtKB-KW"/>
</dbReference>
<keyword evidence="14" id="KW-1185">Reference proteome</keyword>
<dbReference type="CDD" id="cd00712">
    <property type="entry name" value="AsnB"/>
    <property type="match status" value="1"/>
</dbReference>
<sequence>MCGIVGIVMKNDTPVEFSIIKKMTKVIEHRGPDEDGFYINGSIGLGFRRLSIIDIENGSQPLTNEDKTIFLIFNGEIYNFEELRNNLIKENHIFTTNSDGEVIVHLYEKYGFDFLNYLRGMFSFILYDQKNNILFFARDHFGIKPLYYAETDDAYIFSSEIKSIIEYPKIKTEICLESLWNYYTFQYVPDPLTMFKRIYKLAPGSYGIVKNGRIHMCSYWEPVFDPDNKPIDHYVEEIKSALLDSISNHLKSDVPVGAFLSSGIDSAGIVALIKETGRVVDTFTVGFYGNGEKNEIAYAKYIANILGMPHHNVIVTPKDYLNEIPKAVYYQDEPVADPSALGLYFVARLAKEYVKVVLSGEGADELFGGYGIYKEPLSLKIFNFIPSFLRYYLYLSANKLPDGIKGKSFIIRGTKPLRERYFGNAYIFNEDLKKELLFFDPIEVGARLPTEITKVYYDRAEKYDDITKMQFIDIKTWLPGDILAKADKMTMAHSLELRVPYLDKKVFSVASRIPYYYRITHRTTKYVLRKALSDILPSDVVFRKKLGFPVPIRKWLREDFFEWAYDIISSSKTDYIINKNFSLNLLMEHKYGVKDNSRKIWTILIFMIWHSIFIEKNILK</sequence>
<feature type="binding site" evidence="10">
    <location>
        <position position="285"/>
    </location>
    <ligand>
        <name>ATP</name>
        <dbReference type="ChEBI" id="CHEBI:30616"/>
    </ligand>
</feature>
<dbReference type="GO" id="GO:0006529">
    <property type="term" value="P:asparagine biosynthetic process"/>
    <property type="evidence" value="ECO:0007669"/>
    <property type="project" value="UniProtKB-KW"/>
</dbReference>
<comment type="catalytic activity">
    <reaction evidence="8">
        <text>L-aspartate + L-glutamine + ATP + H2O = L-asparagine + L-glutamate + AMP + diphosphate + H(+)</text>
        <dbReference type="Rhea" id="RHEA:12228"/>
        <dbReference type="ChEBI" id="CHEBI:15377"/>
        <dbReference type="ChEBI" id="CHEBI:15378"/>
        <dbReference type="ChEBI" id="CHEBI:29985"/>
        <dbReference type="ChEBI" id="CHEBI:29991"/>
        <dbReference type="ChEBI" id="CHEBI:30616"/>
        <dbReference type="ChEBI" id="CHEBI:33019"/>
        <dbReference type="ChEBI" id="CHEBI:58048"/>
        <dbReference type="ChEBI" id="CHEBI:58359"/>
        <dbReference type="ChEBI" id="CHEBI:456215"/>
        <dbReference type="EC" id="6.3.5.4"/>
    </reaction>
</comment>
<evidence type="ECO:0000256" key="2">
    <source>
        <dbReference type="ARBA" id="ARBA00005752"/>
    </source>
</evidence>
<dbReference type="RefSeq" id="WP_121445016.1">
    <property type="nucleotide sequence ID" value="NZ_RBIJ01000013.1"/>
</dbReference>
<dbReference type="AlphaFoldDB" id="A0A660KUJ2"/>
<comment type="caution">
    <text evidence="13">The sequence shown here is derived from an EMBL/GenBank/DDBJ whole genome shotgun (WGS) entry which is preliminary data.</text>
</comment>
<dbReference type="PANTHER" id="PTHR43284">
    <property type="entry name" value="ASPARAGINE SYNTHETASE (GLUTAMINE-HYDROLYZING)"/>
    <property type="match status" value="1"/>
</dbReference>
<dbReference type="EMBL" id="RBIJ01000013">
    <property type="protein sequence ID" value="RKQ83491.1"/>
    <property type="molecule type" value="Genomic_DNA"/>
</dbReference>
<dbReference type="OrthoDB" id="9763290at2"/>
<evidence type="ECO:0000256" key="4">
    <source>
        <dbReference type="ARBA" id="ARBA00022741"/>
    </source>
</evidence>
<feature type="active site" description="For GATase activity" evidence="9">
    <location>
        <position position="2"/>
    </location>
</feature>
<feature type="binding site" evidence="10">
    <location>
        <position position="99"/>
    </location>
    <ligand>
        <name>L-glutamine</name>
        <dbReference type="ChEBI" id="CHEBI:58359"/>
    </ligand>
</feature>
<dbReference type="SUPFAM" id="SSF52402">
    <property type="entry name" value="Adenine nucleotide alpha hydrolases-like"/>
    <property type="match status" value="1"/>
</dbReference>
<dbReference type="SUPFAM" id="SSF56235">
    <property type="entry name" value="N-terminal nucleophile aminohydrolases (Ntn hydrolases)"/>
    <property type="match status" value="1"/>
</dbReference>
<keyword evidence="5 10" id="KW-0067">ATP-binding</keyword>
<dbReference type="InterPro" id="IPR017932">
    <property type="entry name" value="GATase_2_dom"/>
</dbReference>
<dbReference type="InterPro" id="IPR033738">
    <property type="entry name" value="AsnB_N"/>
</dbReference>
<accession>A0A660KUJ2</accession>
<dbReference type="PROSITE" id="PS51278">
    <property type="entry name" value="GATASE_TYPE_2"/>
    <property type="match status" value="1"/>
</dbReference>
<feature type="domain" description="Glutamine amidotransferase type-2" evidence="12">
    <location>
        <begin position="2"/>
        <end position="212"/>
    </location>
</feature>
<organism evidence="13 14">
    <name type="scientific">Brockia lithotrophica</name>
    <dbReference type="NCBI Taxonomy" id="933949"/>
    <lineage>
        <taxon>Bacteria</taxon>
        <taxon>Bacillati</taxon>
        <taxon>Bacillota</taxon>
        <taxon>Bacilli</taxon>
        <taxon>Bacillales</taxon>
        <taxon>Bacillales Family X. Incertae Sedis</taxon>
        <taxon>Brockia</taxon>
    </lineage>
</organism>
<evidence type="ECO:0000256" key="5">
    <source>
        <dbReference type="ARBA" id="ARBA00022840"/>
    </source>
</evidence>
<name>A0A660KUJ2_9BACL</name>
<evidence type="ECO:0000256" key="1">
    <source>
        <dbReference type="ARBA" id="ARBA00005187"/>
    </source>
</evidence>
<comment type="similarity">
    <text evidence="2">Belongs to the asparagine synthetase family.</text>
</comment>
<protein>
    <recommendedName>
        <fullName evidence="3">asparagine synthase (glutamine-hydrolyzing)</fullName>
        <ecNumber evidence="3">6.3.5.4</ecNumber>
    </recommendedName>
</protein>